<feature type="domain" description="Disease resistance protein Roq1-like winged-helix" evidence="2">
    <location>
        <begin position="57"/>
        <end position="121"/>
    </location>
</feature>
<dbReference type="InterPro" id="IPR044974">
    <property type="entry name" value="Disease_R_plants"/>
</dbReference>
<dbReference type="Proteomes" id="UP001295469">
    <property type="component" value="Chromosome C01"/>
</dbReference>
<dbReference type="Pfam" id="PF23282">
    <property type="entry name" value="WHD_ROQ1"/>
    <property type="match status" value="1"/>
</dbReference>
<protein>
    <submittedName>
        <fullName evidence="3">(rape) hypothetical protein</fullName>
    </submittedName>
</protein>
<sequence length="195" mass="22152">MVFGEALHIMAVRVTERCGNLPLGLCVVGSSLRGKSGDDLDGDLERVLRIRHDSLHEKDQALFLHIEIFFNHKDKDNIKPMHVDCKLDVEYGLRNLVNSSLIDISTDGVIVIQQIGRQVIHGQEPWKQHVLIDPHEICDSLIGRTKRCLAYLLKHPKSGKCLMCDPQFLSVHKRKRGEKDIMRIPQDLEFSPSSS</sequence>
<evidence type="ECO:0000259" key="2">
    <source>
        <dbReference type="Pfam" id="PF23282"/>
    </source>
</evidence>
<name>A0A816RIF4_BRANA</name>
<dbReference type="EMBL" id="HG994365">
    <property type="protein sequence ID" value="CAF2075578.1"/>
    <property type="molecule type" value="Genomic_DNA"/>
</dbReference>
<evidence type="ECO:0000256" key="1">
    <source>
        <dbReference type="ARBA" id="ARBA00022737"/>
    </source>
</evidence>
<dbReference type="PANTHER" id="PTHR11017:SF525">
    <property type="entry name" value="TIR DOMAIN-CONTAINING PROTEIN"/>
    <property type="match status" value="1"/>
</dbReference>
<keyword evidence="1" id="KW-0677">Repeat</keyword>
<dbReference type="InterPro" id="IPR058192">
    <property type="entry name" value="WHD_ROQ1-like"/>
</dbReference>
<dbReference type="GO" id="GO:0006952">
    <property type="term" value="P:defense response"/>
    <property type="evidence" value="ECO:0007669"/>
    <property type="project" value="InterPro"/>
</dbReference>
<dbReference type="PANTHER" id="PTHR11017">
    <property type="entry name" value="LEUCINE-RICH REPEAT-CONTAINING PROTEIN"/>
    <property type="match status" value="1"/>
</dbReference>
<dbReference type="AlphaFoldDB" id="A0A816RIF4"/>
<reference evidence="3" key="1">
    <citation type="submission" date="2021-01" db="EMBL/GenBank/DDBJ databases">
        <authorList>
            <consortium name="Genoscope - CEA"/>
            <person name="William W."/>
        </authorList>
    </citation>
    <scope>NUCLEOTIDE SEQUENCE</scope>
</reference>
<evidence type="ECO:0000313" key="3">
    <source>
        <dbReference type="EMBL" id="CAF2075578.1"/>
    </source>
</evidence>
<accession>A0A816RIF4</accession>
<proteinExistence type="predicted"/>
<organism evidence="3">
    <name type="scientific">Brassica napus</name>
    <name type="common">Rape</name>
    <dbReference type="NCBI Taxonomy" id="3708"/>
    <lineage>
        <taxon>Eukaryota</taxon>
        <taxon>Viridiplantae</taxon>
        <taxon>Streptophyta</taxon>
        <taxon>Embryophyta</taxon>
        <taxon>Tracheophyta</taxon>
        <taxon>Spermatophyta</taxon>
        <taxon>Magnoliopsida</taxon>
        <taxon>eudicotyledons</taxon>
        <taxon>Gunneridae</taxon>
        <taxon>Pentapetalae</taxon>
        <taxon>rosids</taxon>
        <taxon>malvids</taxon>
        <taxon>Brassicales</taxon>
        <taxon>Brassicaceae</taxon>
        <taxon>Brassiceae</taxon>
        <taxon>Brassica</taxon>
    </lineage>
</organism>
<gene>
    <name evidence="3" type="ORF">DARMORV10_C01P36690.1</name>
</gene>